<evidence type="ECO:0000256" key="4">
    <source>
        <dbReference type="ARBA" id="ARBA00022692"/>
    </source>
</evidence>
<evidence type="ECO:0000256" key="8">
    <source>
        <dbReference type="SAM" id="Phobius"/>
    </source>
</evidence>
<evidence type="ECO:0000313" key="9">
    <source>
        <dbReference type="EMBL" id="SMC31279.1"/>
    </source>
</evidence>
<keyword evidence="5 8" id="KW-1133">Transmembrane helix</keyword>
<reference evidence="9 10" key="1">
    <citation type="submission" date="2017-04" db="EMBL/GenBank/DDBJ databases">
        <authorList>
            <person name="Afonso C.L."/>
            <person name="Miller P.J."/>
            <person name="Scott M.A."/>
            <person name="Spackman E."/>
            <person name="Goraichik I."/>
            <person name="Dimitrov K.M."/>
            <person name="Suarez D.L."/>
            <person name="Swayne D.E."/>
        </authorList>
    </citation>
    <scope>NUCLEOTIDE SEQUENCE [LARGE SCALE GENOMIC DNA]</scope>
    <source>
        <strain evidence="9 10">CGMCC 1.12511</strain>
    </source>
</reference>
<feature type="transmembrane region" description="Helical" evidence="8">
    <location>
        <begin position="44"/>
        <end position="63"/>
    </location>
</feature>
<keyword evidence="2" id="KW-1003">Cell membrane</keyword>
<dbReference type="AlphaFoldDB" id="A0A1W1Y558"/>
<gene>
    <name evidence="9" type="ORF">SAMN06296429_10141</name>
</gene>
<dbReference type="PANTHER" id="PTHR22926">
    <property type="entry name" value="PHOSPHO-N-ACETYLMURAMOYL-PENTAPEPTIDE-TRANSFERASE"/>
    <property type="match status" value="1"/>
</dbReference>
<accession>A0A1W1Y558</accession>
<name>A0A1W1Y558_9MICO</name>
<protein>
    <submittedName>
        <fullName evidence="9">Glycosyl transferase family 4</fullName>
    </submittedName>
</protein>
<evidence type="ECO:0000256" key="7">
    <source>
        <dbReference type="PIRSR" id="PIRSR600715-1"/>
    </source>
</evidence>
<evidence type="ECO:0000256" key="5">
    <source>
        <dbReference type="ARBA" id="ARBA00022989"/>
    </source>
</evidence>
<dbReference type="GO" id="GO:0044038">
    <property type="term" value="P:cell wall macromolecule biosynthetic process"/>
    <property type="evidence" value="ECO:0007669"/>
    <property type="project" value="TreeGrafter"/>
</dbReference>
<keyword evidence="3 9" id="KW-0808">Transferase</keyword>
<evidence type="ECO:0000256" key="1">
    <source>
        <dbReference type="ARBA" id="ARBA00004651"/>
    </source>
</evidence>
<keyword evidence="4 8" id="KW-0812">Transmembrane</keyword>
<dbReference type="GO" id="GO:0016780">
    <property type="term" value="F:phosphotransferase activity, for other substituted phosphate groups"/>
    <property type="evidence" value="ECO:0007669"/>
    <property type="project" value="InterPro"/>
</dbReference>
<dbReference type="PANTHER" id="PTHR22926:SF3">
    <property type="entry name" value="UNDECAPRENYL-PHOSPHATE ALPHA-N-ACETYLGLUCOSAMINYL 1-PHOSPHATE TRANSFERASE"/>
    <property type="match status" value="1"/>
</dbReference>
<evidence type="ECO:0000256" key="2">
    <source>
        <dbReference type="ARBA" id="ARBA00022475"/>
    </source>
</evidence>
<evidence type="ECO:0000256" key="3">
    <source>
        <dbReference type="ARBA" id="ARBA00022679"/>
    </source>
</evidence>
<keyword evidence="6 8" id="KW-0472">Membrane</keyword>
<comment type="cofactor">
    <cofactor evidence="7">
        <name>Mg(2+)</name>
        <dbReference type="ChEBI" id="CHEBI:18420"/>
    </cofactor>
</comment>
<feature type="binding site" evidence="7">
    <location>
        <position position="74"/>
    </location>
    <ligand>
        <name>Mg(2+)</name>
        <dbReference type="ChEBI" id="CHEBI:18420"/>
    </ligand>
</feature>
<dbReference type="EMBL" id="FWXN01000001">
    <property type="protein sequence ID" value="SMC31279.1"/>
    <property type="molecule type" value="Genomic_DNA"/>
</dbReference>
<dbReference type="Proteomes" id="UP000192634">
    <property type="component" value="Unassembled WGS sequence"/>
</dbReference>
<dbReference type="InterPro" id="IPR000715">
    <property type="entry name" value="Glycosyl_transferase_4"/>
</dbReference>
<evidence type="ECO:0000256" key="6">
    <source>
        <dbReference type="ARBA" id="ARBA00023136"/>
    </source>
</evidence>
<keyword evidence="7" id="KW-0479">Metal-binding</keyword>
<dbReference type="GO" id="GO:0071555">
    <property type="term" value="P:cell wall organization"/>
    <property type="evidence" value="ECO:0007669"/>
    <property type="project" value="TreeGrafter"/>
</dbReference>
<organism evidence="9 10">
    <name type="scientific">Janibacter indicus</name>
    <dbReference type="NCBI Taxonomy" id="857417"/>
    <lineage>
        <taxon>Bacteria</taxon>
        <taxon>Bacillati</taxon>
        <taxon>Actinomycetota</taxon>
        <taxon>Actinomycetes</taxon>
        <taxon>Micrococcales</taxon>
        <taxon>Intrasporangiaceae</taxon>
        <taxon>Janibacter</taxon>
    </lineage>
</organism>
<dbReference type="Pfam" id="PF00953">
    <property type="entry name" value="Glycos_transf_4"/>
    <property type="match status" value="1"/>
</dbReference>
<evidence type="ECO:0000313" key="10">
    <source>
        <dbReference type="Proteomes" id="UP000192634"/>
    </source>
</evidence>
<dbReference type="GO" id="GO:0005886">
    <property type="term" value="C:plasma membrane"/>
    <property type="evidence" value="ECO:0007669"/>
    <property type="project" value="UniProtKB-SubCell"/>
</dbReference>
<dbReference type="GO" id="GO:0046872">
    <property type="term" value="F:metal ion binding"/>
    <property type="evidence" value="ECO:0007669"/>
    <property type="project" value="UniProtKB-KW"/>
</dbReference>
<proteinExistence type="predicted"/>
<comment type="subcellular location">
    <subcellularLocation>
        <location evidence="1">Cell membrane</location>
        <topology evidence="1">Multi-pass membrane protein</topology>
    </subcellularLocation>
</comment>
<sequence length="216" mass="22118">MGSVITAGVVNVVNFMDGINGMTGSTAAVWGVATLLSGRADRDALLQVVGAITAGAGVGFLPWNAPTAHLFLGDVGSYLFGALMAAGITHVAATPSKGWVITAPLLPYGLDAAQALVRRWRAGHSLTEAHREHVYQRLVDDHGLSHAQVSAMHAGIASLIAAATRTMRPAAGVASAAALACGYVLLPVIAQTKTFAGQASCDWARNYGAQCGAETL</sequence>
<feature type="binding site" evidence="7">
    <location>
        <position position="14"/>
    </location>
    <ligand>
        <name>Mg(2+)</name>
        <dbReference type="ChEBI" id="CHEBI:18420"/>
    </ligand>
</feature>
<keyword evidence="7" id="KW-0460">Magnesium</keyword>
<feature type="transmembrane region" description="Helical" evidence="8">
    <location>
        <begin position="75"/>
        <end position="93"/>
    </location>
</feature>
<dbReference type="GO" id="GO:0009103">
    <property type="term" value="P:lipopolysaccharide biosynthetic process"/>
    <property type="evidence" value="ECO:0007669"/>
    <property type="project" value="TreeGrafter"/>
</dbReference>